<dbReference type="Proteomes" id="UP001302602">
    <property type="component" value="Unassembled WGS sequence"/>
</dbReference>
<dbReference type="EMBL" id="MU853224">
    <property type="protein sequence ID" value="KAK4126769.1"/>
    <property type="molecule type" value="Genomic_DNA"/>
</dbReference>
<evidence type="ECO:0000259" key="2">
    <source>
        <dbReference type="Pfam" id="PF01931"/>
    </source>
</evidence>
<accession>A0AAN6U5R2</accession>
<reference evidence="3" key="1">
    <citation type="journal article" date="2023" name="Mol. Phylogenet. Evol.">
        <title>Genome-scale phylogeny and comparative genomics of the fungal order Sordariales.</title>
        <authorList>
            <person name="Hensen N."/>
            <person name="Bonometti L."/>
            <person name="Westerberg I."/>
            <person name="Brannstrom I.O."/>
            <person name="Guillou S."/>
            <person name="Cros-Aarteil S."/>
            <person name="Calhoun S."/>
            <person name="Haridas S."/>
            <person name="Kuo A."/>
            <person name="Mondo S."/>
            <person name="Pangilinan J."/>
            <person name="Riley R."/>
            <person name="LaButti K."/>
            <person name="Andreopoulos B."/>
            <person name="Lipzen A."/>
            <person name="Chen C."/>
            <person name="Yan M."/>
            <person name="Daum C."/>
            <person name="Ng V."/>
            <person name="Clum A."/>
            <person name="Steindorff A."/>
            <person name="Ohm R.A."/>
            <person name="Martin F."/>
            <person name="Silar P."/>
            <person name="Natvig D.O."/>
            <person name="Lalanne C."/>
            <person name="Gautier V."/>
            <person name="Ament-Velasquez S.L."/>
            <person name="Kruys A."/>
            <person name="Hutchinson M.I."/>
            <person name="Powell A.J."/>
            <person name="Barry K."/>
            <person name="Miller A.N."/>
            <person name="Grigoriev I.V."/>
            <person name="Debuchy R."/>
            <person name="Gladieux P."/>
            <person name="Hiltunen Thoren M."/>
            <person name="Johannesson H."/>
        </authorList>
    </citation>
    <scope>NUCLEOTIDE SEQUENCE</scope>
    <source>
        <strain evidence="3">CBS 731.68</strain>
    </source>
</reference>
<comment type="caution">
    <text evidence="3">The sequence shown here is derived from an EMBL/GenBank/DDBJ whole genome shotgun (WGS) entry which is preliminary data.</text>
</comment>
<feature type="domain" description="Non-canonical purine NTP phosphatase/PRRC1" evidence="2">
    <location>
        <begin position="110"/>
        <end position="178"/>
    </location>
</feature>
<dbReference type="Pfam" id="PF01931">
    <property type="entry name" value="NTPase_I-T"/>
    <property type="match status" value="1"/>
</dbReference>
<sequence>MVGSFTRCRFAKLPMSKLEKMLDAANRSSSGVSAVVNSSHWYYVSRIIECQRGNGRQGHRHARKEHLMSSRSGQQRATLSAARHSSRVHGGDFDPEDETEEVMSQGMMMLGKARTATYYLPLETSRLVKEGKELGQADEVIFAGRNLKQKNISVGLLTGDVIDPGGYYEDATVLALILVRSPSLTV</sequence>
<dbReference type="GeneID" id="87833642"/>
<dbReference type="RefSeq" id="XP_062650540.1">
    <property type="nucleotide sequence ID" value="XM_062796874.1"/>
</dbReference>
<dbReference type="InterPro" id="IPR026533">
    <property type="entry name" value="NTPase/PRRC1"/>
</dbReference>
<dbReference type="AlphaFoldDB" id="A0AAN6U5R2"/>
<evidence type="ECO:0000256" key="1">
    <source>
        <dbReference type="SAM" id="MobiDB-lite"/>
    </source>
</evidence>
<gene>
    <name evidence="3" type="ORF">N657DRAFT_687182</name>
</gene>
<dbReference type="Gene3D" id="3.90.950.10">
    <property type="match status" value="1"/>
</dbReference>
<protein>
    <recommendedName>
        <fullName evidence="2">Non-canonical purine NTP phosphatase/PRRC1 domain-containing protein</fullName>
    </recommendedName>
</protein>
<dbReference type="InterPro" id="IPR029001">
    <property type="entry name" value="ITPase-like_fam"/>
</dbReference>
<proteinExistence type="predicted"/>
<dbReference type="SUPFAM" id="SSF52972">
    <property type="entry name" value="ITPase-like"/>
    <property type="match status" value="1"/>
</dbReference>
<feature type="compositionally biased region" description="Polar residues" evidence="1">
    <location>
        <begin position="69"/>
        <end position="78"/>
    </location>
</feature>
<organism evidence="3 4">
    <name type="scientific">Parathielavia appendiculata</name>
    <dbReference type="NCBI Taxonomy" id="2587402"/>
    <lineage>
        <taxon>Eukaryota</taxon>
        <taxon>Fungi</taxon>
        <taxon>Dikarya</taxon>
        <taxon>Ascomycota</taxon>
        <taxon>Pezizomycotina</taxon>
        <taxon>Sordariomycetes</taxon>
        <taxon>Sordariomycetidae</taxon>
        <taxon>Sordariales</taxon>
        <taxon>Chaetomiaceae</taxon>
        <taxon>Parathielavia</taxon>
    </lineage>
</organism>
<name>A0AAN6U5R2_9PEZI</name>
<keyword evidence="4" id="KW-1185">Reference proteome</keyword>
<reference evidence="3" key="2">
    <citation type="submission" date="2023-05" db="EMBL/GenBank/DDBJ databases">
        <authorList>
            <consortium name="Lawrence Berkeley National Laboratory"/>
            <person name="Steindorff A."/>
            <person name="Hensen N."/>
            <person name="Bonometti L."/>
            <person name="Westerberg I."/>
            <person name="Brannstrom I.O."/>
            <person name="Guillou S."/>
            <person name="Cros-Aarteil S."/>
            <person name="Calhoun S."/>
            <person name="Haridas S."/>
            <person name="Kuo A."/>
            <person name="Mondo S."/>
            <person name="Pangilinan J."/>
            <person name="Riley R."/>
            <person name="Labutti K."/>
            <person name="Andreopoulos B."/>
            <person name="Lipzen A."/>
            <person name="Chen C."/>
            <person name="Yanf M."/>
            <person name="Daum C."/>
            <person name="Ng V."/>
            <person name="Clum A."/>
            <person name="Ohm R."/>
            <person name="Martin F."/>
            <person name="Silar P."/>
            <person name="Natvig D."/>
            <person name="Lalanne C."/>
            <person name="Gautier V."/>
            <person name="Ament-Velasquez S.L."/>
            <person name="Kruys A."/>
            <person name="Hutchinson M.I."/>
            <person name="Powell A.J."/>
            <person name="Barry K."/>
            <person name="Miller A.N."/>
            <person name="Grigoriev I.V."/>
            <person name="Debuchy R."/>
            <person name="Gladieux P."/>
            <person name="Thoren M.H."/>
            <person name="Johannesson H."/>
        </authorList>
    </citation>
    <scope>NUCLEOTIDE SEQUENCE</scope>
    <source>
        <strain evidence="3">CBS 731.68</strain>
    </source>
</reference>
<evidence type="ECO:0000313" key="4">
    <source>
        <dbReference type="Proteomes" id="UP001302602"/>
    </source>
</evidence>
<feature type="region of interest" description="Disordered" evidence="1">
    <location>
        <begin position="65"/>
        <end position="96"/>
    </location>
</feature>
<evidence type="ECO:0000313" key="3">
    <source>
        <dbReference type="EMBL" id="KAK4126769.1"/>
    </source>
</evidence>